<gene>
    <name evidence="1" type="ORF">L1987_28651</name>
</gene>
<dbReference type="Proteomes" id="UP001056120">
    <property type="component" value="Linkage Group LG10"/>
</dbReference>
<name>A0ACB9HZ87_9ASTR</name>
<reference evidence="1 2" key="2">
    <citation type="journal article" date="2022" name="Mol. Ecol. Resour.">
        <title>The genomes of chicory, endive, great burdock and yacon provide insights into Asteraceae paleo-polyploidization history and plant inulin production.</title>
        <authorList>
            <person name="Fan W."/>
            <person name="Wang S."/>
            <person name="Wang H."/>
            <person name="Wang A."/>
            <person name="Jiang F."/>
            <person name="Liu H."/>
            <person name="Zhao H."/>
            <person name="Xu D."/>
            <person name="Zhang Y."/>
        </authorList>
    </citation>
    <scope>NUCLEOTIDE SEQUENCE [LARGE SCALE GENOMIC DNA]</scope>
    <source>
        <strain evidence="2">cv. Yunnan</strain>
        <tissue evidence="1">Leaves</tissue>
    </source>
</reference>
<sequence length="518" mass="58505">MKTRYTPPNPSSTSLSISSLTSFLLHLSSATAATDDHHIFTYYESTDYINHFNSIRSPLTFQETLKLQVPYNTLHGYLQIMGSNKGVICLFDTNFHSTLGAILLWNPSIQKLKFVYDHQNVHEKFSHFALGFGFVSRTFEFKVVEIAYEHLHDSNIDNIVMVYSLSTNSWKKKKDMSAPCYLHEGWSSSVLVNGYVNWLALKKAVSGDTNVIMAFDLDKERFRVFELPEITGPNGDVISICSYGEESLSLALCAFGEKWEVWVMADYGLTDSWKKVFVVSQPILKVPLLLLKNDDEVLIVTKNGRLVLFDRINNMQHDLETQGDESKVRLLKSFPYAEERLHLFEADIYKPEEFQKPIQGCVFVFHYNNTVDATVNAVKKIIDACIHSGTVKRLIYTASVVAASPLKDDENEQEILKIGDEKGNELEVVTLGCGLVGGGGCLPYPANSVLVFISQITNNATNYQALRYLKELGREIKWGLKKLEDKGFAYKYSTKMILDDCLECAKRSGLISSTNNYS</sequence>
<accession>A0ACB9HZ87</accession>
<evidence type="ECO:0000313" key="2">
    <source>
        <dbReference type="Proteomes" id="UP001056120"/>
    </source>
</evidence>
<comment type="caution">
    <text evidence="1">The sequence shown here is derived from an EMBL/GenBank/DDBJ whole genome shotgun (WGS) entry which is preliminary data.</text>
</comment>
<proteinExistence type="predicted"/>
<protein>
    <submittedName>
        <fullName evidence="1">Uncharacterized protein</fullName>
    </submittedName>
</protein>
<dbReference type="EMBL" id="CM042027">
    <property type="protein sequence ID" value="KAI3800560.1"/>
    <property type="molecule type" value="Genomic_DNA"/>
</dbReference>
<reference evidence="2" key="1">
    <citation type="journal article" date="2022" name="Mol. Ecol. Resour.">
        <title>The genomes of chicory, endive, great burdock and yacon provide insights into Asteraceae palaeo-polyploidization history and plant inulin production.</title>
        <authorList>
            <person name="Fan W."/>
            <person name="Wang S."/>
            <person name="Wang H."/>
            <person name="Wang A."/>
            <person name="Jiang F."/>
            <person name="Liu H."/>
            <person name="Zhao H."/>
            <person name="Xu D."/>
            <person name="Zhang Y."/>
        </authorList>
    </citation>
    <scope>NUCLEOTIDE SEQUENCE [LARGE SCALE GENOMIC DNA]</scope>
    <source>
        <strain evidence="2">cv. Yunnan</strain>
    </source>
</reference>
<keyword evidence="2" id="KW-1185">Reference proteome</keyword>
<organism evidence="1 2">
    <name type="scientific">Smallanthus sonchifolius</name>
    <dbReference type="NCBI Taxonomy" id="185202"/>
    <lineage>
        <taxon>Eukaryota</taxon>
        <taxon>Viridiplantae</taxon>
        <taxon>Streptophyta</taxon>
        <taxon>Embryophyta</taxon>
        <taxon>Tracheophyta</taxon>
        <taxon>Spermatophyta</taxon>
        <taxon>Magnoliopsida</taxon>
        <taxon>eudicotyledons</taxon>
        <taxon>Gunneridae</taxon>
        <taxon>Pentapetalae</taxon>
        <taxon>asterids</taxon>
        <taxon>campanulids</taxon>
        <taxon>Asterales</taxon>
        <taxon>Asteraceae</taxon>
        <taxon>Asteroideae</taxon>
        <taxon>Heliantheae alliance</taxon>
        <taxon>Millerieae</taxon>
        <taxon>Smallanthus</taxon>
    </lineage>
</organism>
<evidence type="ECO:0000313" key="1">
    <source>
        <dbReference type="EMBL" id="KAI3800560.1"/>
    </source>
</evidence>